<dbReference type="InterPro" id="IPR013320">
    <property type="entry name" value="ConA-like_dom_sf"/>
</dbReference>
<organism evidence="2 3">
    <name type="scientific">Ditylenchus destructor</name>
    <dbReference type="NCBI Taxonomy" id="166010"/>
    <lineage>
        <taxon>Eukaryota</taxon>
        <taxon>Metazoa</taxon>
        <taxon>Ecdysozoa</taxon>
        <taxon>Nematoda</taxon>
        <taxon>Chromadorea</taxon>
        <taxon>Rhabditida</taxon>
        <taxon>Tylenchina</taxon>
        <taxon>Tylenchomorpha</taxon>
        <taxon>Sphaerularioidea</taxon>
        <taxon>Anguinidae</taxon>
        <taxon>Anguininae</taxon>
        <taxon>Ditylenchus</taxon>
    </lineage>
</organism>
<dbReference type="EMBL" id="JAKKPZ010001047">
    <property type="protein sequence ID" value="KAI1690930.1"/>
    <property type="molecule type" value="Genomic_DNA"/>
</dbReference>
<dbReference type="Pfam" id="PF00646">
    <property type="entry name" value="F-box"/>
    <property type="match status" value="1"/>
</dbReference>
<reference evidence="2" key="1">
    <citation type="submission" date="2022-01" db="EMBL/GenBank/DDBJ databases">
        <title>Genome Sequence Resource for Two Populations of Ditylenchus destructor, the Migratory Endoparasitic Phytonematode.</title>
        <authorList>
            <person name="Zhang H."/>
            <person name="Lin R."/>
            <person name="Xie B."/>
        </authorList>
    </citation>
    <scope>NUCLEOTIDE SEQUENCE</scope>
    <source>
        <strain evidence="2">BazhouSP</strain>
    </source>
</reference>
<protein>
    <recommendedName>
        <fullName evidence="1">F-box domain-containing protein</fullName>
    </recommendedName>
</protein>
<dbReference type="SUPFAM" id="SSF49899">
    <property type="entry name" value="Concanavalin A-like lectins/glucanases"/>
    <property type="match status" value="1"/>
</dbReference>
<dbReference type="InterPro" id="IPR036047">
    <property type="entry name" value="F-box-like_dom_sf"/>
</dbReference>
<accession>A0AAD4MG31</accession>
<keyword evidence="3" id="KW-1185">Reference proteome</keyword>
<sequence length="185" mass="21743">METNINMEFFSLPPEIITQIARFLPYYEVAKFRLTSSIFAALTSPSLEAMQECVLEVRAYHREDRITYGSLKNWGEKWNYADVSDNSIFYRYHEDDLFSIRFRLTDDFVQVWVNSRMMAIYPYKTTINSYKEITSVWVRKFVTKTSGAAGEVCLILVDDCKFFMVDTTWVLKTQVHPAKTDRIGF</sequence>
<dbReference type="SUPFAM" id="SSF81383">
    <property type="entry name" value="F-box domain"/>
    <property type="match status" value="1"/>
</dbReference>
<feature type="domain" description="F-box" evidence="1">
    <location>
        <begin position="10"/>
        <end position="42"/>
    </location>
</feature>
<proteinExistence type="predicted"/>
<gene>
    <name evidence="2" type="ORF">DdX_22219</name>
</gene>
<evidence type="ECO:0000313" key="2">
    <source>
        <dbReference type="EMBL" id="KAI1690930.1"/>
    </source>
</evidence>
<evidence type="ECO:0000313" key="3">
    <source>
        <dbReference type="Proteomes" id="UP001201812"/>
    </source>
</evidence>
<comment type="caution">
    <text evidence="2">The sequence shown here is derived from an EMBL/GenBank/DDBJ whole genome shotgun (WGS) entry which is preliminary data.</text>
</comment>
<name>A0AAD4MG31_9BILA</name>
<evidence type="ECO:0000259" key="1">
    <source>
        <dbReference type="Pfam" id="PF00646"/>
    </source>
</evidence>
<dbReference type="AlphaFoldDB" id="A0AAD4MG31"/>
<dbReference type="InterPro" id="IPR001810">
    <property type="entry name" value="F-box_dom"/>
</dbReference>
<dbReference type="Proteomes" id="UP001201812">
    <property type="component" value="Unassembled WGS sequence"/>
</dbReference>